<proteinExistence type="inferred from homology"/>
<comment type="similarity">
    <text evidence="2 8">Belongs to the 4-toluene sulfonate uptake permease (TSUP) (TC 2.A.102) family.</text>
</comment>
<keyword evidence="10" id="KW-1185">Reference proteome</keyword>
<evidence type="ECO:0000256" key="3">
    <source>
        <dbReference type="ARBA" id="ARBA00022448"/>
    </source>
</evidence>
<comment type="subcellular location">
    <subcellularLocation>
        <location evidence="1 8">Cell membrane</location>
        <topology evidence="1 8">Multi-pass membrane protein</topology>
    </subcellularLocation>
</comment>
<evidence type="ECO:0000256" key="5">
    <source>
        <dbReference type="ARBA" id="ARBA00022692"/>
    </source>
</evidence>
<dbReference type="Pfam" id="PF01925">
    <property type="entry name" value="TauE"/>
    <property type="match status" value="1"/>
</dbReference>
<dbReference type="GO" id="GO:0005886">
    <property type="term" value="C:plasma membrane"/>
    <property type="evidence" value="ECO:0007669"/>
    <property type="project" value="UniProtKB-SubCell"/>
</dbReference>
<keyword evidence="5 8" id="KW-0812">Transmembrane</keyword>
<evidence type="ECO:0000256" key="4">
    <source>
        <dbReference type="ARBA" id="ARBA00022475"/>
    </source>
</evidence>
<protein>
    <recommendedName>
        <fullName evidence="8">Probable membrane transporter protein</fullName>
    </recommendedName>
</protein>
<evidence type="ECO:0000256" key="8">
    <source>
        <dbReference type="RuleBase" id="RU363041"/>
    </source>
</evidence>
<comment type="caution">
    <text evidence="9">The sequence shown here is derived from an EMBL/GenBank/DDBJ whole genome shotgun (WGS) entry which is preliminary data.</text>
</comment>
<feature type="transmembrane region" description="Helical" evidence="8">
    <location>
        <begin position="122"/>
        <end position="150"/>
    </location>
</feature>
<keyword evidence="7 8" id="KW-0472">Membrane</keyword>
<reference evidence="9 10" key="1">
    <citation type="submission" date="2019-09" db="EMBL/GenBank/DDBJ databases">
        <title>Whole genome shotgun sequencing (WGS) of Ellagibacter isourolithinifaciens DSM 104140(T) and Adlercreutzia muris DSM 29508(T).</title>
        <authorList>
            <person name="Stoll D.A."/>
            <person name="Danylec N."/>
            <person name="Huch M."/>
        </authorList>
    </citation>
    <scope>NUCLEOTIDE SEQUENCE [LARGE SCALE GENOMIC DNA]</scope>
    <source>
        <strain evidence="9 10">DSM 104140</strain>
    </source>
</reference>
<feature type="transmembrane region" description="Helical" evidence="8">
    <location>
        <begin position="162"/>
        <end position="182"/>
    </location>
</feature>
<dbReference type="PANTHER" id="PTHR30269:SF37">
    <property type="entry name" value="MEMBRANE TRANSPORTER PROTEIN"/>
    <property type="match status" value="1"/>
</dbReference>
<sequence>MEKVLFAAAFFVAYTIQAVTGFAGNIFAMPVGTHVMGLSSSVAVLNAMGFFACGMLAVLNFKYINWRELAKMTCGMLPFLALGIWLDTVLPLPVLLRIYGAIIVFIGIRNLLSKEQRFLPKWLLAIIVAAAGLIQGMFVSGGAFLVIYAVQKMKDKQQFRATLSALWAILNFLYALLAFTQGHFTGDVVLTVGICIPIAIVANILGQVIQKRISQEKFLKLTYVLLLLVGLVLLITS</sequence>
<evidence type="ECO:0000256" key="6">
    <source>
        <dbReference type="ARBA" id="ARBA00022989"/>
    </source>
</evidence>
<dbReference type="RefSeq" id="WP_158050128.1">
    <property type="nucleotide sequence ID" value="NZ_DAWAFB010000015.1"/>
</dbReference>
<feature type="transmembrane region" description="Helical" evidence="8">
    <location>
        <begin position="42"/>
        <end position="64"/>
    </location>
</feature>
<dbReference type="EMBL" id="WAJR01000025">
    <property type="protein sequence ID" value="KAB1638007.1"/>
    <property type="molecule type" value="Genomic_DNA"/>
</dbReference>
<dbReference type="OrthoDB" id="7843147at2"/>
<evidence type="ECO:0000313" key="9">
    <source>
        <dbReference type="EMBL" id="KAB1638007.1"/>
    </source>
</evidence>
<dbReference type="GeneID" id="98658475"/>
<keyword evidence="3" id="KW-0813">Transport</keyword>
<organism evidence="9 10">
    <name type="scientific">Ellagibacter isourolithinifaciens</name>
    <dbReference type="NCBI Taxonomy" id="2137581"/>
    <lineage>
        <taxon>Bacteria</taxon>
        <taxon>Bacillati</taxon>
        <taxon>Actinomycetota</taxon>
        <taxon>Coriobacteriia</taxon>
        <taxon>Eggerthellales</taxon>
        <taxon>Eggerthellaceae</taxon>
        <taxon>Ellagibacter</taxon>
    </lineage>
</organism>
<accession>A0A6N6NLV6</accession>
<dbReference type="Proteomes" id="UP000468668">
    <property type="component" value="Unassembled WGS sequence"/>
</dbReference>
<feature type="transmembrane region" description="Helical" evidence="8">
    <location>
        <begin position="218"/>
        <end position="236"/>
    </location>
</feature>
<feature type="transmembrane region" description="Helical" evidence="8">
    <location>
        <begin position="76"/>
        <end position="102"/>
    </location>
</feature>
<dbReference type="InterPro" id="IPR052017">
    <property type="entry name" value="TSUP"/>
</dbReference>
<evidence type="ECO:0000256" key="2">
    <source>
        <dbReference type="ARBA" id="ARBA00009142"/>
    </source>
</evidence>
<keyword evidence="4 8" id="KW-1003">Cell membrane</keyword>
<evidence type="ECO:0000256" key="7">
    <source>
        <dbReference type="ARBA" id="ARBA00023136"/>
    </source>
</evidence>
<dbReference type="InterPro" id="IPR002781">
    <property type="entry name" value="TM_pro_TauE-like"/>
</dbReference>
<feature type="transmembrane region" description="Helical" evidence="8">
    <location>
        <begin position="188"/>
        <end position="206"/>
    </location>
</feature>
<dbReference type="AlphaFoldDB" id="A0A6N6NLV6"/>
<keyword evidence="6 8" id="KW-1133">Transmembrane helix</keyword>
<evidence type="ECO:0000313" key="10">
    <source>
        <dbReference type="Proteomes" id="UP000468668"/>
    </source>
</evidence>
<evidence type="ECO:0000256" key="1">
    <source>
        <dbReference type="ARBA" id="ARBA00004651"/>
    </source>
</evidence>
<dbReference type="PANTHER" id="PTHR30269">
    <property type="entry name" value="TRANSMEMBRANE PROTEIN YFCA"/>
    <property type="match status" value="1"/>
</dbReference>
<name>A0A6N6NLV6_9ACTN</name>
<gene>
    <name evidence="9" type="ORF">F8C90_08645</name>
</gene>